<dbReference type="SUPFAM" id="SSF46785">
    <property type="entry name" value="Winged helix' DNA-binding domain"/>
    <property type="match status" value="1"/>
</dbReference>
<keyword evidence="2" id="KW-0805">Transcription regulation</keyword>
<dbReference type="EMBL" id="AGFM01000031">
    <property type="protein sequence ID" value="EHJ60771.1"/>
    <property type="molecule type" value="Genomic_DNA"/>
</dbReference>
<gene>
    <name evidence="6" type="ORF">NSU_2280</name>
</gene>
<protein>
    <recommendedName>
        <fullName evidence="5">HTH lysR-type domain-containing protein</fullName>
    </recommendedName>
</protein>
<evidence type="ECO:0000313" key="7">
    <source>
        <dbReference type="Proteomes" id="UP000004030"/>
    </source>
</evidence>
<dbReference type="GO" id="GO:0003700">
    <property type="term" value="F:DNA-binding transcription factor activity"/>
    <property type="evidence" value="ECO:0007669"/>
    <property type="project" value="InterPro"/>
</dbReference>
<feature type="domain" description="HTH lysR-type" evidence="5">
    <location>
        <begin position="1"/>
        <end position="32"/>
    </location>
</feature>
<dbReference type="eggNOG" id="COG0583">
    <property type="taxonomic scope" value="Bacteria"/>
</dbReference>
<dbReference type="Proteomes" id="UP000004030">
    <property type="component" value="Unassembled WGS sequence"/>
</dbReference>
<evidence type="ECO:0000256" key="3">
    <source>
        <dbReference type="ARBA" id="ARBA00023125"/>
    </source>
</evidence>
<dbReference type="Pfam" id="PF03466">
    <property type="entry name" value="LysR_substrate"/>
    <property type="match status" value="1"/>
</dbReference>
<organism evidence="6 7">
    <name type="scientific">Novosphingobium pentaromativorans US6-1</name>
    <dbReference type="NCBI Taxonomy" id="1088721"/>
    <lineage>
        <taxon>Bacteria</taxon>
        <taxon>Pseudomonadati</taxon>
        <taxon>Pseudomonadota</taxon>
        <taxon>Alphaproteobacteria</taxon>
        <taxon>Sphingomonadales</taxon>
        <taxon>Sphingomonadaceae</taxon>
        <taxon>Novosphingobium</taxon>
    </lineage>
</organism>
<sequence>MSQPPLSQSIQRLEAELGVTLLERSRRKVELTRAGKIFLEEARRTLRQADLARAMTQRAGQPIPDVRVSFIGPALYHVLPSLIVKFRSAVPDVHVRLFEHPSSRQVEGLQHGEFDVGFVTAATDRTDEFDSFIVERSRIVAAVPANGPFAEHTSVALNELAQQPFITPPQRYSIYSKDMLEMFKAVGVMPQVTQEATQTNTAISLVAAGLGCSLVPATAAVAHVRNVKYLPIIDDTVRTVAELAMIWLPKHVSERGKSFIELVRAQVDESQPPQDLDTLL</sequence>
<dbReference type="GO" id="GO:0003677">
    <property type="term" value="F:DNA binding"/>
    <property type="evidence" value="ECO:0007669"/>
    <property type="project" value="UniProtKB-KW"/>
</dbReference>
<dbReference type="CDD" id="cd08414">
    <property type="entry name" value="PBP2_LTTR_aromatics_like"/>
    <property type="match status" value="1"/>
</dbReference>
<dbReference type="AlphaFoldDB" id="G6ED59"/>
<name>G6ED59_9SPHN</name>
<keyword evidence="4" id="KW-0804">Transcription</keyword>
<dbReference type="Gene3D" id="1.10.10.10">
    <property type="entry name" value="Winged helix-like DNA-binding domain superfamily/Winged helix DNA-binding domain"/>
    <property type="match status" value="1"/>
</dbReference>
<dbReference type="InterPro" id="IPR005119">
    <property type="entry name" value="LysR_subst-bd"/>
</dbReference>
<dbReference type="SUPFAM" id="SSF53850">
    <property type="entry name" value="Periplasmic binding protein-like II"/>
    <property type="match status" value="1"/>
</dbReference>
<dbReference type="PANTHER" id="PTHR30346">
    <property type="entry name" value="TRANSCRIPTIONAL DUAL REGULATOR HCAR-RELATED"/>
    <property type="match status" value="1"/>
</dbReference>
<dbReference type="InterPro" id="IPR036388">
    <property type="entry name" value="WH-like_DNA-bd_sf"/>
</dbReference>
<comment type="caution">
    <text evidence="6">The sequence shown here is derived from an EMBL/GenBank/DDBJ whole genome shotgun (WGS) entry which is preliminary data.</text>
</comment>
<accession>G6ED59</accession>
<dbReference type="GO" id="GO:0032993">
    <property type="term" value="C:protein-DNA complex"/>
    <property type="evidence" value="ECO:0007669"/>
    <property type="project" value="TreeGrafter"/>
</dbReference>
<proteinExistence type="inferred from homology"/>
<dbReference type="PATRIC" id="fig|1088721.3.peg.2259"/>
<dbReference type="Pfam" id="PF00126">
    <property type="entry name" value="HTH_1"/>
    <property type="match status" value="1"/>
</dbReference>
<evidence type="ECO:0000313" key="6">
    <source>
        <dbReference type="EMBL" id="EHJ60771.1"/>
    </source>
</evidence>
<dbReference type="PROSITE" id="PS50931">
    <property type="entry name" value="HTH_LYSR"/>
    <property type="match status" value="1"/>
</dbReference>
<comment type="similarity">
    <text evidence="1">Belongs to the LysR transcriptional regulatory family.</text>
</comment>
<keyword evidence="7" id="KW-1185">Reference proteome</keyword>
<evidence type="ECO:0000256" key="2">
    <source>
        <dbReference type="ARBA" id="ARBA00023015"/>
    </source>
</evidence>
<dbReference type="PANTHER" id="PTHR30346:SF17">
    <property type="entry name" value="LYSR FAMILY TRANSCRIPTIONAL REGULATOR"/>
    <property type="match status" value="1"/>
</dbReference>
<keyword evidence="3" id="KW-0238">DNA-binding</keyword>
<evidence type="ECO:0000256" key="4">
    <source>
        <dbReference type="ARBA" id="ARBA00023163"/>
    </source>
</evidence>
<evidence type="ECO:0000256" key="1">
    <source>
        <dbReference type="ARBA" id="ARBA00009437"/>
    </source>
</evidence>
<dbReference type="InterPro" id="IPR000847">
    <property type="entry name" value="LysR_HTH_N"/>
</dbReference>
<dbReference type="InterPro" id="IPR036390">
    <property type="entry name" value="WH_DNA-bd_sf"/>
</dbReference>
<reference evidence="6 7" key="1">
    <citation type="journal article" date="2012" name="J. Bacteriol.">
        <title>Genome sequence of benzo(a)pyrene-degrading bacterium Novosphingobium pentaromativorans US6-1.</title>
        <authorList>
            <person name="Luo Y.R."/>
            <person name="Kang S.G."/>
            <person name="Kim S.J."/>
            <person name="Kim M.R."/>
            <person name="Li N."/>
            <person name="Lee J.H."/>
            <person name="Kwon K.K."/>
        </authorList>
    </citation>
    <scope>NUCLEOTIDE SEQUENCE [LARGE SCALE GENOMIC DNA]</scope>
    <source>
        <strain evidence="6 7">US6-1</strain>
    </source>
</reference>
<dbReference type="Gene3D" id="3.40.190.10">
    <property type="entry name" value="Periplasmic binding protein-like II"/>
    <property type="match status" value="2"/>
</dbReference>
<evidence type="ECO:0000259" key="5">
    <source>
        <dbReference type="PROSITE" id="PS50931"/>
    </source>
</evidence>